<organism evidence="1 2">
    <name type="scientific">Engystomops pustulosus</name>
    <name type="common">Tungara frog</name>
    <name type="synonym">Physalaemus pustulosus</name>
    <dbReference type="NCBI Taxonomy" id="76066"/>
    <lineage>
        <taxon>Eukaryota</taxon>
        <taxon>Metazoa</taxon>
        <taxon>Chordata</taxon>
        <taxon>Craniata</taxon>
        <taxon>Vertebrata</taxon>
        <taxon>Euteleostomi</taxon>
        <taxon>Amphibia</taxon>
        <taxon>Batrachia</taxon>
        <taxon>Anura</taxon>
        <taxon>Neobatrachia</taxon>
        <taxon>Hyloidea</taxon>
        <taxon>Leptodactylidae</taxon>
        <taxon>Leiuperinae</taxon>
        <taxon>Engystomops</taxon>
    </lineage>
</organism>
<dbReference type="Proteomes" id="UP000824782">
    <property type="component" value="Unassembled WGS sequence"/>
</dbReference>
<name>A0AAV7CJU3_ENGPU</name>
<dbReference type="EMBL" id="WNYA01000002">
    <property type="protein sequence ID" value="KAG8585086.1"/>
    <property type="molecule type" value="Genomic_DNA"/>
</dbReference>
<evidence type="ECO:0000313" key="1">
    <source>
        <dbReference type="EMBL" id="KAG8585086.1"/>
    </source>
</evidence>
<reference evidence="1" key="1">
    <citation type="thesis" date="2020" institute="ProQuest LLC" country="789 East Eisenhower Parkway, Ann Arbor, MI, USA">
        <title>Comparative Genomics and Chromosome Evolution.</title>
        <authorList>
            <person name="Mudd A.B."/>
        </authorList>
    </citation>
    <scope>NUCLEOTIDE SEQUENCE</scope>
    <source>
        <strain evidence="1">237g6f4</strain>
        <tissue evidence="1">Blood</tissue>
    </source>
</reference>
<dbReference type="AlphaFoldDB" id="A0AAV7CJU3"/>
<protein>
    <submittedName>
        <fullName evidence="1">Uncharacterized protein</fullName>
    </submittedName>
</protein>
<proteinExistence type="predicted"/>
<sequence>MCCARVDPGSTLLFEIVDVGYYPRYCLTPQIGIIYSICNTTMADFTFQVQISIYLSSPTYMGQPYVRPGLLETSLKWWIDNKLLWLHDFVVERSFHTKLQPPPAKLLKSHLKSFIPTGTELSYTTVNSNLLFL</sequence>
<gene>
    <name evidence="1" type="ORF">GDO81_004886</name>
</gene>
<accession>A0AAV7CJU3</accession>
<evidence type="ECO:0000313" key="2">
    <source>
        <dbReference type="Proteomes" id="UP000824782"/>
    </source>
</evidence>
<comment type="caution">
    <text evidence="1">The sequence shown here is derived from an EMBL/GenBank/DDBJ whole genome shotgun (WGS) entry which is preliminary data.</text>
</comment>
<keyword evidence="2" id="KW-1185">Reference proteome</keyword>